<dbReference type="STRING" id="106370.Francci3_3152"/>
<sequence>MTMHDKYTPLRTAPCNEGLCRDNGTATCPIFPSSPPAGRSGSTGSIHVATGRGAAHVTDSYSSWTATLGERVDTKSETAGTSRNPARALVSDGPYRSVSHTSSRSSESGERGRAMADVSVRFAMTNDSEVVLNLSLPQALRLMEAIARKVGETLAERSTQTVGGVGGVPASAPSNGMPSLGPYTPS</sequence>
<feature type="region of interest" description="Disordered" evidence="1">
    <location>
        <begin position="72"/>
        <end position="113"/>
    </location>
</feature>
<dbReference type="HOGENOM" id="CLU_1452463_0_0_11"/>
<evidence type="ECO:0000256" key="1">
    <source>
        <dbReference type="SAM" id="MobiDB-lite"/>
    </source>
</evidence>
<feature type="compositionally biased region" description="Low complexity" evidence="1">
    <location>
        <begin position="96"/>
        <end position="106"/>
    </location>
</feature>
<keyword evidence="3" id="KW-1185">Reference proteome</keyword>
<gene>
    <name evidence="2" type="ordered locus">Francci3_3152</name>
</gene>
<dbReference type="KEGG" id="fra:Francci3_3152"/>
<proteinExistence type="predicted"/>
<accession>Q2J883</accession>
<name>Q2J883_FRACC</name>
<organism evidence="2 3">
    <name type="scientific">Frankia casuarinae (strain DSM 45818 / CECT 9043 / HFP020203 / CcI3)</name>
    <dbReference type="NCBI Taxonomy" id="106370"/>
    <lineage>
        <taxon>Bacteria</taxon>
        <taxon>Bacillati</taxon>
        <taxon>Actinomycetota</taxon>
        <taxon>Actinomycetes</taxon>
        <taxon>Frankiales</taxon>
        <taxon>Frankiaceae</taxon>
        <taxon>Frankia</taxon>
    </lineage>
</organism>
<protein>
    <submittedName>
        <fullName evidence="2">Uncharacterized protein</fullName>
    </submittedName>
</protein>
<dbReference type="AlphaFoldDB" id="Q2J883"/>
<evidence type="ECO:0000313" key="3">
    <source>
        <dbReference type="Proteomes" id="UP000001937"/>
    </source>
</evidence>
<evidence type="ECO:0000313" key="2">
    <source>
        <dbReference type="EMBL" id="ABD12509.1"/>
    </source>
</evidence>
<dbReference type="EMBL" id="CP000249">
    <property type="protein sequence ID" value="ABD12509.1"/>
    <property type="molecule type" value="Genomic_DNA"/>
</dbReference>
<reference evidence="2 3" key="1">
    <citation type="journal article" date="2007" name="Genome Res.">
        <title>Genome characteristics of facultatively symbiotic Frankia sp. strains reflect host range and host plant biogeography.</title>
        <authorList>
            <person name="Normand P."/>
            <person name="Lapierre P."/>
            <person name="Tisa L.S."/>
            <person name="Gogarten J.P."/>
            <person name="Alloisio N."/>
            <person name="Bagnarol E."/>
            <person name="Bassi C.A."/>
            <person name="Berry A.M."/>
            <person name="Bickhart D.M."/>
            <person name="Choisne N."/>
            <person name="Couloux A."/>
            <person name="Cournoyer B."/>
            <person name="Cruveiller S."/>
            <person name="Daubin V."/>
            <person name="Demange N."/>
            <person name="Francino M.P."/>
            <person name="Goltsman E."/>
            <person name="Huang Y."/>
            <person name="Kopp O.R."/>
            <person name="Labarre L."/>
            <person name="Lapidus A."/>
            <person name="Lavire C."/>
            <person name="Marechal J."/>
            <person name="Martinez M."/>
            <person name="Mastronunzio J.E."/>
            <person name="Mullin B.C."/>
            <person name="Niemann J."/>
            <person name="Pujic P."/>
            <person name="Rawnsley T."/>
            <person name="Rouy Z."/>
            <person name="Schenowitz C."/>
            <person name="Sellstedt A."/>
            <person name="Tavares F."/>
            <person name="Tomkins J.P."/>
            <person name="Vallenet D."/>
            <person name="Valverde C."/>
            <person name="Wall L.G."/>
            <person name="Wang Y."/>
            <person name="Medigue C."/>
            <person name="Benson D.R."/>
        </authorList>
    </citation>
    <scope>NUCLEOTIDE SEQUENCE [LARGE SCALE GENOMIC DNA]</scope>
    <source>
        <strain evidence="3">DSM 45818 / CECT 9043 / CcI3</strain>
    </source>
</reference>
<feature type="region of interest" description="Disordered" evidence="1">
    <location>
        <begin position="158"/>
        <end position="186"/>
    </location>
</feature>
<dbReference type="Proteomes" id="UP000001937">
    <property type="component" value="Chromosome"/>
</dbReference>